<dbReference type="GO" id="GO:0008270">
    <property type="term" value="F:zinc ion binding"/>
    <property type="evidence" value="ECO:0007669"/>
    <property type="project" value="UniProtKB-KW"/>
</dbReference>
<organism evidence="7">
    <name type="scientific">Soboliphyme baturini</name>
    <dbReference type="NCBI Taxonomy" id="241478"/>
    <lineage>
        <taxon>Eukaryota</taxon>
        <taxon>Metazoa</taxon>
        <taxon>Ecdysozoa</taxon>
        <taxon>Nematoda</taxon>
        <taxon>Enoplea</taxon>
        <taxon>Dorylaimia</taxon>
        <taxon>Dioctophymatida</taxon>
        <taxon>Dioctophymatoidea</taxon>
        <taxon>Soboliphymatidae</taxon>
        <taxon>Soboliphyme</taxon>
    </lineage>
</organism>
<dbReference type="SMART" id="SM00355">
    <property type="entry name" value="ZnF_C2H2"/>
    <property type="match status" value="2"/>
</dbReference>
<feature type="domain" description="C2H2-type" evidence="6">
    <location>
        <begin position="252"/>
        <end position="274"/>
    </location>
</feature>
<dbReference type="WBParaSite" id="SBAD_0000016401-mRNA-1">
    <property type="protein sequence ID" value="SBAD_0000016401-mRNA-1"/>
    <property type="gene ID" value="SBAD_0000016401"/>
</dbReference>
<feature type="compositionally biased region" description="Polar residues" evidence="5">
    <location>
        <begin position="207"/>
        <end position="224"/>
    </location>
</feature>
<dbReference type="InterPro" id="IPR054076">
    <property type="entry name" value="ZUO1-like_ZHD"/>
</dbReference>
<dbReference type="InterPro" id="IPR013087">
    <property type="entry name" value="Znf_C2H2_type"/>
</dbReference>
<dbReference type="PANTHER" id="PTHR44029:SF1">
    <property type="entry name" value="DNAJ HOMOLOG SUBFAMILY C MEMBER 21"/>
    <property type="match status" value="1"/>
</dbReference>
<dbReference type="PANTHER" id="PTHR44029">
    <property type="entry name" value="DNAJ HOMOLOG SUBFAMILY C MEMBER 21"/>
    <property type="match status" value="1"/>
</dbReference>
<proteinExistence type="predicted"/>
<evidence type="ECO:0000259" key="6">
    <source>
        <dbReference type="PROSITE" id="PS00028"/>
    </source>
</evidence>
<keyword evidence="3" id="KW-0862">Zinc</keyword>
<dbReference type="InterPro" id="IPR003604">
    <property type="entry name" value="Matrin/U1-like-C_Znf_C2H2"/>
</dbReference>
<evidence type="ECO:0000256" key="3">
    <source>
        <dbReference type="ARBA" id="ARBA00022833"/>
    </source>
</evidence>
<evidence type="ECO:0000256" key="2">
    <source>
        <dbReference type="ARBA" id="ARBA00022771"/>
    </source>
</evidence>
<evidence type="ECO:0000256" key="5">
    <source>
        <dbReference type="SAM" id="MobiDB-lite"/>
    </source>
</evidence>
<sequence>LPFYNFWTCFSTAKTYYWLDKHDIRQAPNRRVLRIMQKENEKLRNLARKARNDEIRALAKFVRKRDKRVIAHRKAVELKRTEQLKKIEEHQLRQRLKNLKYVKKYFALVGLAHLSNEVSDGIKSGILHCLICRKIFKNVGSFKSHIKSKKHNSLLSSLRSTLPEEELAFLEDELQDSLQTALVMPSSVADVVVSAEETSVMDDDLAVSTTAPGSDSLDDTSASVKRSKPRHKNSERSRGSTSPTPNKTSLQCETCKEIFPSRNRLFLHINSSNHATIRNQQLPKAREKSGTKNITCSTLF</sequence>
<dbReference type="GO" id="GO:0005737">
    <property type="term" value="C:cytoplasm"/>
    <property type="evidence" value="ECO:0007669"/>
    <property type="project" value="TreeGrafter"/>
</dbReference>
<reference evidence="7" key="1">
    <citation type="submission" date="2016-06" db="UniProtKB">
        <authorList>
            <consortium name="WormBaseParasite"/>
        </authorList>
    </citation>
    <scope>IDENTIFICATION</scope>
</reference>
<dbReference type="SUPFAM" id="SSF57667">
    <property type="entry name" value="beta-beta-alpha zinc fingers"/>
    <property type="match status" value="1"/>
</dbReference>
<dbReference type="AlphaFoldDB" id="A0A183I958"/>
<keyword evidence="4" id="KW-0175">Coiled coil</keyword>
<dbReference type="InterPro" id="IPR051964">
    <property type="entry name" value="Chaperone_stress_response"/>
</dbReference>
<name>A0A183I958_9BILA</name>
<dbReference type="PROSITE" id="PS00028">
    <property type="entry name" value="ZINC_FINGER_C2H2_1"/>
    <property type="match status" value="2"/>
</dbReference>
<dbReference type="Pfam" id="PF12171">
    <property type="entry name" value="zf-C2H2_jaz"/>
    <property type="match status" value="1"/>
</dbReference>
<dbReference type="Pfam" id="PF21884">
    <property type="entry name" value="ZUO1-like_ZHD"/>
    <property type="match status" value="1"/>
</dbReference>
<feature type="domain" description="C2H2-type" evidence="6">
    <location>
        <begin position="129"/>
        <end position="151"/>
    </location>
</feature>
<keyword evidence="2" id="KW-0863">Zinc-finger</keyword>
<evidence type="ECO:0000313" key="7">
    <source>
        <dbReference type="WBParaSite" id="SBAD_0000016401-mRNA-1"/>
    </source>
</evidence>
<evidence type="ECO:0000256" key="4">
    <source>
        <dbReference type="SAM" id="Coils"/>
    </source>
</evidence>
<dbReference type="GO" id="GO:0003676">
    <property type="term" value="F:nucleic acid binding"/>
    <property type="evidence" value="ECO:0007669"/>
    <property type="project" value="InterPro"/>
</dbReference>
<dbReference type="InterPro" id="IPR036236">
    <property type="entry name" value="Znf_C2H2_sf"/>
</dbReference>
<dbReference type="Gene3D" id="3.30.160.60">
    <property type="entry name" value="Classic Zinc Finger"/>
    <property type="match status" value="1"/>
</dbReference>
<evidence type="ECO:0000256" key="1">
    <source>
        <dbReference type="ARBA" id="ARBA00022723"/>
    </source>
</evidence>
<feature type="compositionally biased region" description="Polar residues" evidence="5">
    <location>
        <begin position="239"/>
        <end position="252"/>
    </location>
</feature>
<protein>
    <submittedName>
        <fullName evidence="7">C2H2-type domain-containing protein</fullName>
    </submittedName>
</protein>
<keyword evidence="1" id="KW-0479">Metal-binding</keyword>
<dbReference type="SMART" id="SM00451">
    <property type="entry name" value="ZnF_U1"/>
    <property type="match status" value="2"/>
</dbReference>
<accession>A0A183I958</accession>
<feature type="region of interest" description="Disordered" evidence="5">
    <location>
        <begin position="203"/>
        <end position="252"/>
    </location>
</feature>
<dbReference type="InterPro" id="IPR022755">
    <property type="entry name" value="Znf_C2H2_jaz"/>
</dbReference>
<feature type="coiled-coil region" evidence="4">
    <location>
        <begin position="29"/>
        <end position="56"/>
    </location>
</feature>